<evidence type="ECO:0000313" key="5">
    <source>
        <dbReference type="EMBL" id="KAK4501491.1"/>
    </source>
</evidence>
<dbReference type="SUPFAM" id="SSF51735">
    <property type="entry name" value="NAD(P)-binding Rossmann-fold domains"/>
    <property type="match status" value="1"/>
</dbReference>
<dbReference type="Proteomes" id="UP001305779">
    <property type="component" value="Unassembled WGS sequence"/>
</dbReference>
<dbReference type="CDD" id="cd08249">
    <property type="entry name" value="enoyl_reductase_like"/>
    <property type="match status" value="1"/>
</dbReference>
<dbReference type="InterPro" id="IPR047122">
    <property type="entry name" value="Trans-enoyl_RdTase-like"/>
</dbReference>
<dbReference type="SUPFAM" id="SSF50129">
    <property type="entry name" value="GroES-like"/>
    <property type="match status" value="1"/>
</dbReference>
<proteinExistence type="inferred from homology"/>
<dbReference type="EMBL" id="JAXOVC010000005">
    <property type="protein sequence ID" value="KAK4501491.1"/>
    <property type="molecule type" value="Genomic_DNA"/>
</dbReference>
<dbReference type="InterPro" id="IPR020843">
    <property type="entry name" value="ER"/>
</dbReference>
<dbReference type="Gene3D" id="3.40.50.720">
    <property type="entry name" value="NAD(P)-binding Rossmann-like Domain"/>
    <property type="match status" value="1"/>
</dbReference>
<keyword evidence="3" id="KW-0560">Oxidoreductase</keyword>
<evidence type="ECO:0000256" key="3">
    <source>
        <dbReference type="ARBA" id="ARBA00023002"/>
    </source>
</evidence>
<reference evidence="5 6" key="1">
    <citation type="journal article" date="2023" name="G3 (Bethesda)">
        <title>A chromosome-level genome assembly of Zasmidium syzygii isolated from banana leaves.</title>
        <authorList>
            <person name="van Westerhoven A.C."/>
            <person name="Mehrabi R."/>
            <person name="Talebi R."/>
            <person name="Steentjes M.B.F."/>
            <person name="Corcolon B."/>
            <person name="Chong P.A."/>
            <person name="Kema G.H.J."/>
            <person name="Seidl M.F."/>
        </authorList>
    </citation>
    <scope>NUCLEOTIDE SEQUENCE [LARGE SCALE GENOMIC DNA]</scope>
    <source>
        <strain evidence="5 6">P124</strain>
    </source>
</reference>
<comment type="caution">
    <text evidence="5">The sequence shown here is derived from an EMBL/GenBank/DDBJ whole genome shotgun (WGS) entry which is preliminary data.</text>
</comment>
<dbReference type="InterPro" id="IPR036291">
    <property type="entry name" value="NAD(P)-bd_dom_sf"/>
</dbReference>
<organism evidence="5 6">
    <name type="scientific">Zasmidium cellare</name>
    <name type="common">Wine cellar mold</name>
    <name type="synonym">Racodium cellare</name>
    <dbReference type="NCBI Taxonomy" id="395010"/>
    <lineage>
        <taxon>Eukaryota</taxon>
        <taxon>Fungi</taxon>
        <taxon>Dikarya</taxon>
        <taxon>Ascomycota</taxon>
        <taxon>Pezizomycotina</taxon>
        <taxon>Dothideomycetes</taxon>
        <taxon>Dothideomycetidae</taxon>
        <taxon>Mycosphaerellales</taxon>
        <taxon>Mycosphaerellaceae</taxon>
        <taxon>Zasmidium</taxon>
    </lineage>
</organism>
<evidence type="ECO:0000256" key="1">
    <source>
        <dbReference type="ARBA" id="ARBA00008072"/>
    </source>
</evidence>
<evidence type="ECO:0000256" key="2">
    <source>
        <dbReference type="ARBA" id="ARBA00011245"/>
    </source>
</evidence>
<dbReference type="SMART" id="SM00829">
    <property type="entry name" value="PKS_ER"/>
    <property type="match status" value="1"/>
</dbReference>
<protein>
    <recommendedName>
        <fullName evidence="4">Enoyl reductase (ER) domain-containing protein</fullName>
    </recommendedName>
</protein>
<keyword evidence="6" id="KW-1185">Reference proteome</keyword>
<evidence type="ECO:0000259" key="4">
    <source>
        <dbReference type="SMART" id="SM00829"/>
    </source>
</evidence>
<dbReference type="InterPro" id="IPR013154">
    <property type="entry name" value="ADH-like_N"/>
</dbReference>
<gene>
    <name evidence="5" type="ORF">PRZ48_007300</name>
</gene>
<comment type="subunit">
    <text evidence="2">Monomer.</text>
</comment>
<dbReference type="PANTHER" id="PTHR45348">
    <property type="entry name" value="HYPOTHETICAL OXIDOREDUCTASE (EUROFUNG)"/>
    <property type="match status" value="1"/>
</dbReference>
<feature type="domain" description="Enoyl reductase (ER)" evidence="4">
    <location>
        <begin position="14"/>
        <end position="370"/>
    </location>
</feature>
<dbReference type="Pfam" id="PF08240">
    <property type="entry name" value="ADH_N"/>
    <property type="match status" value="1"/>
</dbReference>
<sequence length="372" mass="39547">MSKTLPAKAAWLRTRKAPLEIGEATYTAPGEGELVVKNKAIAINPVDHFIRDVGNVAFCWIKLPFILGSDTAGEVVEVGPKVTRFKAGDRVVGNAVGADKRSNKSSEGTFQTYTVLQETVTSAIPDSMSYEQACVIPLGLCTAACGLFHKEFLALPTPTLDPKPKGETVLIWGGSTSVGCNAIQLARAAGYEVISTASPGNHALLRQLGASQVFDYKSPSVVEDITKALESHTLAGALAIGNNSTEPCISILGKCKGNKFISQASPSLPEGGPPSTLIGMAPFGMKMAYRSVSSMLKARQNGVTMKFIWGSDPAWNELGPMIFRDFLPRALAERKFVPAPEPLVVGSGLEFVQEGLEVNRKGVSAKKVVVKL</sequence>
<dbReference type="InterPro" id="IPR011032">
    <property type="entry name" value="GroES-like_sf"/>
</dbReference>
<name>A0ABR0EJQ6_ZASCE</name>
<dbReference type="Gene3D" id="3.90.180.10">
    <property type="entry name" value="Medium-chain alcohol dehydrogenases, catalytic domain"/>
    <property type="match status" value="1"/>
</dbReference>
<dbReference type="PANTHER" id="PTHR45348:SF2">
    <property type="entry name" value="ZINC-TYPE ALCOHOL DEHYDROGENASE-LIKE PROTEIN C2E1P3.01"/>
    <property type="match status" value="1"/>
</dbReference>
<accession>A0ABR0EJQ6</accession>
<evidence type="ECO:0000313" key="6">
    <source>
        <dbReference type="Proteomes" id="UP001305779"/>
    </source>
</evidence>
<comment type="similarity">
    <text evidence="1">Belongs to the zinc-containing alcohol dehydrogenase family.</text>
</comment>